<reference evidence="3 4" key="1">
    <citation type="submission" date="2017-06" db="EMBL/GenBank/DDBJ databases">
        <title>Hymenobacter amundsenii sp. nov. isolated from regoliths in Antarctica.</title>
        <authorList>
            <person name="Sedlacek I."/>
            <person name="Kralova S."/>
            <person name="Pantucek R."/>
            <person name="Svec P."/>
            <person name="Holochova P."/>
            <person name="Stankova E."/>
            <person name="Vrbovska V."/>
            <person name="Busse H.-J."/>
        </authorList>
    </citation>
    <scope>NUCLEOTIDE SEQUENCE [LARGE SCALE GENOMIC DNA]</scope>
    <source>
        <strain evidence="3 4">CCM 8682</strain>
    </source>
</reference>
<feature type="domain" description="DUF8201" evidence="2">
    <location>
        <begin position="1"/>
        <end position="464"/>
    </location>
</feature>
<feature type="transmembrane region" description="Helical" evidence="1">
    <location>
        <begin position="238"/>
        <end position="256"/>
    </location>
</feature>
<feature type="transmembrane region" description="Helical" evidence="1">
    <location>
        <begin position="458"/>
        <end position="474"/>
    </location>
</feature>
<feature type="transmembrane region" description="Helical" evidence="1">
    <location>
        <begin position="433"/>
        <end position="451"/>
    </location>
</feature>
<protein>
    <recommendedName>
        <fullName evidence="2">DUF8201 domain-containing protein</fullName>
    </recommendedName>
</protein>
<proteinExistence type="predicted"/>
<name>A0A246FQV4_9BACT</name>
<dbReference type="EMBL" id="NIRR01000001">
    <property type="protein sequence ID" value="OWP65100.1"/>
    <property type="molecule type" value="Genomic_DNA"/>
</dbReference>
<gene>
    <name evidence="3" type="ORF">CDA63_01725</name>
</gene>
<dbReference type="Pfam" id="PF26626">
    <property type="entry name" value="DUF8201"/>
    <property type="match status" value="1"/>
</dbReference>
<feature type="transmembrane region" description="Helical" evidence="1">
    <location>
        <begin position="43"/>
        <end position="62"/>
    </location>
</feature>
<dbReference type="Proteomes" id="UP000197277">
    <property type="component" value="Unassembled WGS sequence"/>
</dbReference>
<feature type="transmembrane region" description="Helical" evidence="1">
    <location>
        <begin position="101"/>
        <end position="119"/>
    </location>
</feature>
<evidence type="ECO:0000259" key="2">
    <source>
        <dbReference type="Pfam" id="PF26626"/>
    </source>
</evidence>
<feature type="transmembrane region" description="Helical" evidence="1">
    <location>
        <begin position="268"/>
        <end position="292"/>
    </location>
</feature>
<evidence type="ECO:0000313" key="3">
    <source>
        <dbReference type="EMBL" id="OWP65100.1"/>
    </source>
</evidence>
<keyword evidence="1" id="KW-1133">Transmembrane helix</keyword>
<dbReference type="OrthoDB" id="344987at2"/>
<accession>A0A246FQV4</accession>
<feature type="transmembrane region" description="Helical" evidence="1">
    <location>
        <begin position="480"/>
        <end position="496"/>
    </location>
</feature>
<comment type="caution">
    <text evidence="3">The sequence shown here is derived from an EMBL/GenBank/DDBJ whole genome shotgun (WGS) entry which is preliminary data.</text>
</comment>
<evidence type="ECO:0000256" key="1">
    <source>
        <dbReference type="SAM" id="Phobius"/>
    </source>
</evidence>
<feature type="transmembrane region" description="Helical" evidence="1">
    <location>
        <begin position="402"/>
        <end position="421"/>
    </location>
</feature>
<dbReference type="InterPro" id="IPR058514">
    <property type="entry name" value="DUF8201"/>
</dbReference>
<dbReference type="NCBIfam" id="NF047510">
    <property type="entry name" value="LIC_10190_fam"/>
    <property type="match status" value="1"/>
</dbReference>
<organism evidence="3 4">
    <name type="scientific">Hymenobacter amundsenii</name>
    <dbReference type="NCBI Taxonomy" id="2006685"/>
    <lineage>
        <taxon>Bacteria</taxon>
        <taxon>Pseudomonadati</taxon>
        <taxon>Bacteroidota</taxon>
        <taxon>Cytophagia</taxon>
        <taxon>Cytophagales</taxon>
        <taxon>Hymenobacteraceae</taxon>
        <taxon>Hymenobacter</taxon>
    </lineage>
</organism>
<feature type="transmembrane region" description="Helical" evidence="1">
    <location>
        <begin position="211"/>
        <end position="232"/>
    </location>
</feature>
<feature type="transmembrane region" description="Helical" evidence="1">
    <location>
        <begin position="180"/>
        <end position="199"/>
    </location>
</feature>
<feature type="transmembrane region" description="Helical" evidence="1">
    <location>
        <begin position="312"/>
        <end position="332"/>
    </location>
</feature>
<evidence type="ECO:0000313" key="4">
    <source>
        <dbReference type="Proteomes" id="UP000197277"/>
    </source>
</evidence>
<keyword evidence="1" id="KW-0812">Transmembrane</keyword>
<dbReference type="AlphaFoldDB" id="A0A246FQV4"/>
<feature type="transmembrane region" description="Helical" evidence="1">
    <location>
        <begin position="69"/>
        <end position="89"/>
    </location>
</feature>
<keyword evidence="1" id="KW-0472">Membrane</keyword>
<dbReference type="InterPro" id="IPR058065">
    <property type="entry name" value="LIC_10190-like"/>
</dbReference>
<sequence length="581" mass="62837">MLLVLAGWLLLALTTTTIGWTAWRGLTARYPTAPALPFELLSLSGIALLLAVLAPLSLVLPIGPAVQAALGFGVAALLLGQRRALVAAAGHWKTTVTWASAAWWAGAALLGLLGLNLLLRDQAGSRNPDAQLYYLQTLQWITDYPAVPGLGNLHGRLAFNSHLFLVTALFRLPTPTGNYYPLPPYLATLLAVAAVRGLVRGLTGPARSRTGWALAGLVLFFVFLYLFQTWLASPAPDYVLVVWLCLLLLFYSRFFGPYPIRGRADRPVLLLLVLLSCVAVTIKLSALPILLLPVHALWVAGRRGDTGSLRRWVGPAALAGLLLLPWVGRNLVLSGYPVYPLVGLPGLPVDWKMPAALVQTEQRLIINMARQMAPADWYGPVAAHWQQWLPAWWQQQISQPAVALPLLLAAIAPLVVGWRIWRRPALGQTAASPGWLSAWLVAVAGSAFWLLLAPDYRFGLGFLLLMAGGPWFSLPASRRVIWLMLVLGAAGALHLLREPVYGLRHPIPGAVSAVVWPVLPPLPPTVIQRLPDGQLVHVAQAQGACGETALPCTHAIEPGLERRGESLGQGFRIRPTAQPSH</sequence>
<keyword evidence="4" id="KW-1185">Reference proteome</keyword>
<dbReference type="RefSeq" id="WP_088462711.1">
    <property type="nucleotide sequence ID" value="NZ_NIRR01000001.1"/>
</dbReference>